<dbReference type="Proteomes" id="UP000663760">
    <property type="component" value="Chromosome 6"/>
</dbReference>
<organism evidence="2 3">
    <name type="scientific">Spirodela intermedia</name>
    <name type="common">Intermediate duckweed</name>
    <dbReference type="NCBI Taxonomy" id="51605"/>
    <lineage>
        <taxon>Eukaryota</taxon>
        <taxon>Viridiplantae</taxon>
        <taxon>Streptophyta</taxon>
        <taxon>Embryophyta</taxon>
        <taxon>Tracheophyta</taxon>
        <taxon>Spermatophyta</taxon>
        <taxon>Magnoliopsida</taxon>
        <taxon>Liliopsida</taxon>
        <taxon>Araceae</taxon>
        <taxon>Lemnoideae</taxon>
        <taxon>Spirodela</taxon>
    </lineage>
</organism>
<proteinExistence type="predicted"/>
<protein>
    <submittedName>
        <fullName evidence="2">Uncharacterized protein</fullName>
    </submittedName>
</protein>
<reference evidence="2" key="1">
    <citation type="submission" date="2020-02" db="EMBL/GenBank/DDBJ databases">
        <authorList>
            <person name="Scholz U."/>
            <person name="Mascher M."/>
            <person name="Fiebig A."/>
        </authorList>
    </citation>
    <scope>NUCLEOTIDE SEQUENCE</scope>
</reference>
<dbReference type="AlphaFoldDB" id="A0A7I8KKD0"/>
<keyword evidence="3" id="KW-1185">Reference proteome</keyword>
<gene>
    <name evidence="1" type="ORF">SI7747_06007473</name>
    <name evidence="2" type="ORF">SI8410_06008100</name>
</gene>
<accession>A0A7I8KKD0</accession>
<name>A0A7I8KKD0_SPIIN</name>
<dbReference type="EMBL" id="LR743593">
    <property type="protein sequence ID" value="CAA2621368.1"/>
    <property type="molecule type" value="Genomic_DNA"/>
</dbReference>
<evidence type="ECO:0000313" key="3">
    <source>
        <dbReference type="Proteomes" id="UP000663760"/>
    </source>
</evidence>
<dbReference type="EMBL" id="LR746269">
    <property type="protein sequence ID" value="CAA7397435.1"/>
    <property type="molecule type" value="Genomic_DNA"/>
</dbReference>
<evidence type="ECO:0000313" key="1">
    <source>
        <dbReference type="EMBL" id="CAA2621368.1"/>
    </source>
</evidence>
<evidence type="ECO:0000313" key="2">
    <source>
        <dbReference type="EMBL" id="CAA7397435.1"/>
    </source>
</evidence>
<sequence length="26" mass="3137">MKHEYVTTSTISHVIWIQWVCQLYGI</sequence>